<dbReference type="InterPro" id="IPR013760">
    <property type="entry name" value="Topo_IIA-like_dom_sf"/>
</dbReference>
<comment type="function">
    <text evidence="8">A type II topoisomerase that negatively supercoils closed circular double-stranded (ds) DNA in an ATP-dependent manner to modulate DNA topology and maintain chromosomes in an underwound state. Negative supercoiling favors strand separation, and DNA replication, transcription, recombination and repair, all of which involve strand separation. Also able to catalyze the interconversion of other topological isomers of dsDNA rings, including catenanes and knotted rings. Type II topoisomerases break and join 2 DNA strands simultaneously in an ATP-dependent manner.</text>
</comment>
<protein>
    <recommendedName>
        <fullName evidence="8">DNA gyrase subunit A</fullName>
        <ecNumber evidence="8">5.6.2.2</ecNumber>
    </recommendedName>
</protein>
<feature type="domain" description="Topo IIA-type catalytic" evidence="11">
    <location>
        <begin position="32"/>
        <end position="526"/>
    </location>
</feature>
<evidence type="ECO:0000256" key="9">
    <source>
        <dbReference type="PROSITE-ProRule" id="PRU01384"/>
    </source>
</evidence>
<dbReference type="FunFam" id="1.10.268.10:FF:000001">
    <property type="entry name" value="DNA gyrase subunit A"/>
    <property type="match status" value="1"/>
</dbReference>
<feature type="compositionally biased region" description="Acidic residues" evidence="10">
    <location>
        <begin position="758"/>
        <end position="775"/>
    </location>
</feature>
<keyword evidence="7 8" id="KW-0413">Isomerase</keyword>
<dbReference type="FunFam" id="3.90.199.10:FF:000001">
    <property type="entry name" value="DNA gyrase subunit A"/>
    <property type="match status" value="1"/>
</dbReference>
<evidence type="ECO:0000256" key="3">
    <source>
        <dbReference type="ARBA" id="ARBA00022741"/>
    </source>
</evidence>
<keyword evidence="5 8" id="KW-0799">Topoisomerase</keyword>
<evidence type="ECO:0000259" key="11">
    <source>
        <dbReference type="PROSITE" id="PS52040"/>
    </source>
</evidence>
<accession>A0A2C7AJ26</accession>
<dbReference type="GO" id="GO:0006261">
    <property type="term" value="P:DNA-templated DNA replication"/>
    <property type="evidence" value="ECO:0007669"/>
    <property type="project" value="UniProtKB-UniRule"/>
</dbReference>
<dbReference type="EMBL" id="PDNU01000002">
    <property type="protein sequence ID" value="PHK96777.1"/>
    <property type="molecule type" value="Genomic_DNA"/>
</dbReference>
<dbReference type="GO" id="GO:0003677">
    <property type="term" value="F:DNA binding"/>
    <property type="evidence" value="ECO:0007669"/>
    <property type="project" value="UniProtKB-UniRule"/>
</dbReference>
<feature type="region of interest" description="Disordered" evidence="10">
    <location>
        <begin position="756"/>
        <end position="777"/>
    </location>
</feature>
<evidence type="ECO:0000313" key="13">
    <source>
        <dbReference type="Proteomes" id="UP000223527"/>
    </source>
</evidence>
<dbReference type="CDD" id="cd00187">
    <property type="entry name" value="TOP4c"/>
    <property type="match status" value="1"/>
</dbReference>
<dbReference type="GO" id="GO:0005524">
    <property type="term" value="F:ATP binding"/>
    <property type="evidence" value="ECO:0007669"/>
    <property type="project" value="UniProtKB-UniRule"/>
</dbReference>
<dbReference type="GO" id="GO:0005694">
    <property type="term" value="C:chromosome"/>
    <property type="evidence" value="ECO:0007669"/>
    <property type="project" value="InterPro"/>
</dbReference>
<dbReference type="InterPro" id="IPR006691">
    <property type="entry name" value="GyrA/parC_rep"/>
</dbReference>
<dbReference type="Pfam" id="PF03989">
    <property type="entry name" value="DNA_gyraseA_C"/>
    <property type="match status" value="6"/>
</dbReference>
<dbReference type="PANTHER" id="PTHR43493">
    <property type="entry name" value="DNA GYRASE/TOPOISOMERASE SUBUNIT A"/>
    <property type="match status" value="1"/>
</dbReference>
<evidence type="ECO:0000256" key="5">
    <source>
        <dbReference type="ARBA" id="ARBA00023029"/>
    </source>
</evidence>
<dbReference type="NCBIfam" id="NF004043">
    <property type="entry name" value="PRK05560.1"/>
    <property type="match status" value="1"/>
</dbReference>
<evidence type="ECO:0000256" key="10">
    <source>
        <dbReference type="SAM" id="MobiDB-lite"/>
    </source>
</evidence>
<dbReference type="GO" id="GO:0034335">
    <property type="term" value="F:DNA negative supercoiling activity"/>
    <property type="evidence" value="ECO:0007669"/>
    <property type="project" value="UniProtKB-ARBA"/>
</dbReference>
<keyword evidence="13" id="KW-1185">Reference proteome</keyword>
<dbReference type="SMART" id="SM00434">
    <property type="entry name" value="TOP4c"/>
    <property type="match status" value="1"/>
</dbReference>
<keyword evidence="4 8" id="KW-0067">ATP-binding</keyword>
<comment type="subcellular location">
    <subcellularLocation>
        <location evidence="8">Cytoplasm</location>
    </subcellularLocation>
</comment>
<dbReference type="InterPro" id="IPR013758">
    <property type="entry name" value="Topo_IIA_A/C_ab"/>
</dbReference>
<dbReference type="InterPro" id="IPR002205">
    <property type="entry name" value="Topo_IIA_dom_A"/>
</dbReference>
<comment type="miscellaneous">
    <text evidence="8">Few gyrases are as efficient as E.coli at forming negative supercoils. Not all organisms have 2 type II topoisomerases; in organisms with a single type II topoisomerase this enzyme also has to decatenate newly replicated chromosomes.</text>
</comment>
<dbReference type="GO" id="GO:0005737">
    <property type="term" value="C:cytoplasm"/>
    <property type="evidence" value="ECO:0007669"/>
    <property type="project" value="UniProtKB-SubCell"/>
</dbReference>
<keyword evidence="8" id="KW-0963">Cytoplasm</keyword>
<dbReference type="SUPFAM" id="SSF101904">
    <property type="entry name" value="GyrA/ParC C-terminal domain-like"/>
    <property type="match status" value="1"/>
</dbReference>
<dbReference type="GO" id="GO:0006265">
    <property type="term" value="P:DNA topological change"/>
    <property type="evidence" value="ECO:0007669"/>
    <property type="project" value="UniProtKB-UniRule"/>
</dbReference>
<dbReference type="Pfam" id="PF00521">
    <property type="entry name" value="DNA_topoisoIV"/>
    <property type="match status" value="1"/>
</dbReference>
<reference evidence="12 13" key="1">
    <citation type="submission" date="2017-10" db="EMBL/GenBank/DDBJ databases">
        <authorList>
            <person name="Banno H."/>
            <person name="Chua N.-H."/>
        </authorList>
    </citation>
    <scope>NUCLEOTIDE SEQUENCE [LARGE SCALE GENOMIC DNA]</scope>
    <source>
        <strain evidence="12 13">YW11</strain>
    </source>
</reference>
<dbReference type="Gene3D" id="3.90.199.10">
    <property type="entry name" value="Topoisomerase II, domain 5"/>
    <property type="match status" value="1"/>
</dbReference>
<dbReference type="SUPFAM" id="SSF56719">
    <property type="entry name" value="Type II DNA topoisomerase"/>
    <property type="match status" value="1"/>
</dbReference>
<organism evidence="12 13">
    <name type="scientific">Teichococcus rhizosphaerae</name>
    <dbReference type="NCBI Taxonomy" id="1335062"/>
    <lineage>
        <taxon>Bacteria</taxon>
        <taxon>Pseudomonadati</taxon>
        <taxon>Pseudomonadota</taxon>
        <taxon>Alphaproteobacteria</taxon>
        <taxon>Acetobacterales</taxon>
        <taxon>Roseomonadaceae</taxon>
        <taxon>Roseomonas</taxon>
    </lineage>
</organism>
<evidence type="ECO:0000256" key="7">
    <source>
        <dbReference type="ARBA" id="ARBA00023235"/>
    </source>
</evidence>
<comment type="similarity">
    <text evidence="2 8">Belongs to the type II topoisomerase GyrA/ParC subunit family.</text>
</comment>
<evidence type="ECO:0000256" key="8">
    <source>
        <dbReference type="HAMAP-Rule" id="MF_01897"/>
    </source>
</evidence>
<keyword evidence="3 8" id="KW-0547">Nucleotide-binding</keyword>
<feature type="active site" description="O-(5'-phospho-DNA)-tyrosine intermediate" evidence="8 9">
    <location>
        <position position="120"/>
    </location>
</feature>
<dbReference type="InterPro" id="IPR013757">
    <property type="entry name" value="Topo_IIA_A_a_sf"/>
</dbReference>
<proteinExistence type="inferred from homology"/>
<dbReference type="AlphaFoldDB" id="A0A2C7AJ26"/>
<evidence type="ECO:0000256" key="1">
    <source>
        <dbReference type="ARBA" id="ARBA00000185"/>
    </source>
</evidence>
<dbReference type="Gene3D" id="3.30.1360.40">
    <property type="match status" value="1"/>
</dbReference>
<gene>
    <name evidence="8" type="primary">gyrA</name>
    <name evidence="12" type="ORF">CR162_01585</name>
</gene>
<dbReference type="EC" id="5.6.2.2" evidence="8"/>
<feature type="short sequence motif" description="GyrA-box" evidence="8">
    <location>
        <begin position="548"/>
        <end position="554"/>
    </location>
</feature>
<name>A0A2C7AJ26_9PROT</name>
<dbReference type="OrthoDB" id="9806486at2"/>
<sequence>MPPEGTLPIALEEEMRRSYLDYAMSVIVARALPDVRDGLKPVHRRILFSMNENSFTADKPYKKSARVVGDVMGKYHPHGDSAIYDAMVRMAQTFSLRVPLIDGQGNFGSMDGDPPAAMRYTEARLGKSAAALLEGIDEDTVDFAPNYDESAEEPRVLPAAFPNLLVNGANGIAVGMATNIPPHNPGEVIDATLKLIEDPDTTLEALMQIIPGPDFPTGALILGRAGIRSAFETGRGSVILRARAEIEEMRGGRSLIAISEIPYQVNKAALIERIADLVRTKQIEGISDLRDESDRSGLRIVIELKKDATPEVVLNHLYRYTNLQTSFAVNFLALHEGRPQQMGLRQALLAFIDFREEVILRRSRFRLAKARDRGHLLVGLAIAVANIDEVIRLIRESPDAVTARAALMARDWPIADVGPLLELVDDSGNVVVDDTVRLTEAQARGILELRLQRLTGLERDKINAELDEVAARIRELLEILSSRPRRLELMSEELRAVRAQIANPRLSEIVDGIADQDDESLIEPGLMVVTLTRDGYVKRTPLETFRAQNRGGRGRSSANMRQDDVVIRSFNAHTHQWVLFFTSRGMAFREKVWKLPEAGPTARGRSLRQLLQLQAEEYVTAVLPLPQDEGLWENLHLVFATAQGNVRRNRLSDFRNVRSSGLIAMKLDEGDSLIGVSTCREGDNVLLATRGGRAIRFVADVDTLRVFAGRDSTGVRGIKLALKDEVIALSVLRHVDASVEERAAYLKQAAQKRRSAEESAEAAAEAEESLAEENAEAAGTEIALSPERFAELEEQEEILLTVTDGGFGKRSSAYEYRVTGRGGQGIANITLAKRTGREVVATFPVRQGDDVMLVTDNGRLIRLPVDQVRVTGRSAMGVTLLRLDGEERVTSCFTVVEEQGQDQDQLEAAPGEGDAGEDGADV</sequence>
<evidence type="ECO:0000256" key="6">
    <source>
        <dbReference type="ARBA" id="ARBA00023125"/>
    </source>
</evidence>
<dbReference type="Gene3D" id="2.120.10.90">
    <property type="entry name" value="DNA gyrase/topoisomerase IV, subunit A, C-terminal"/>
    <property type="match status" value="1"/>
</dbReference>
<evidence type="ECO:0000256" key="2">
    <source>
        <dbReference type="ARBA" id="ARBA00008263"/>
    </source>
</evidence>
<dbReference type="InterPro" id="IPR035516">
    <property type="entry name" value="Gyrase/topoIV_suA_C"/>
</dbReference>
<dbReference type="Proteomes" id="UP000223527">
    <property type="component" value="Unassembled WGS sequence"/>
</dbReference>
<dbReference type="HAMAP" id="MF_01897">
    <property type="entry name" value="GyrA"/>
    <property type="match status" value="1"/>
</dbReference>
<evidence type="ECO:0000313" key="12">
    <source>
        <dbReference type="EMBL" id="PHK96777.1"/>
    </source>
</evidence>
<evidence type="ECO:0000256" key="4">
    <source>
        <dbReference type="ARBA" id="ARBA00022840"/>
    </source>
</evidence>
<comment type="subunit">
    <text evidence="8">Heterotetramer, composed of two GyrA and two GyrB chains. In the heterotetramer, GyrA contains the active site tyrosine that forms a transient covalent intermediate with DNA, while GyrB binds cofactors and catalyzes ATP hydrolysis.</text>
</comment>
<keyword evidence="6 8" id="KW-0238">DNA-binding</keyword>
<dbReference type="GO" id="GO:0009330">
    <property type="term" value="C:DNA topoisomerase type II (double strand cut, ATP-hydrolyzing) complex"/>
    <property type="evidence" value="ECO:0007669"/>
    <property type="project" value="TreeGrafter"/>
</dbReference>
<dbReference type="NCBIfam" id="TIGR01063">
    <property type="entry name" value="gyrA"/>
    <property type="match status" value="1"/>
</dbReference>
<comment type="catalytic activity">
    <reaction evidence="1 8 9">
        <text>ATP-dependent breakage, passage and rejoining of double-stranded DNA.</text>
        <dbReference type="EC" id="5.6.2.2"/>
    </reaction>
</comment>
<dbReference type="Gene3D" id="1.10.268.10">
    <property type="entry name" value="Topoisomerase, domain 3"/>
    <property type="match status" value="1"/>
</dbReference>
<dbReference type="InterPro" id="IPR005743">
    <property type="entry name" value="GyrA"/>
</dbReference>
<dbReference type="PANTHER" id="PTHR43493:SF5">
    <property type="entry name" value="DNA GYRASE SUBUNIT A, CHLOROPLASTIC_MITOCHONDRIAL"/>
    <property type="match status" value="1"/>
</dbReference>
<feature type="region of interest" description="Disordered" evidence="10">
    <location>
        <begin position="898"/>
        <end position="922"/>
    </location>
</feature>
<comment type="caution">
    <text evidence="12">The sequence shown here is derived from an EMBL/GenBank/DDBJ whole genome shotgun (WGS) entry which is preliminary data.</text>
</comment>
<dbReference type="InterPro" id="IPR050220">
    <property type="entry name" value="Type_II_DNA_Topoisomerases"/>
</dbReference>
<dbReference type="NCBIfam" id="NF004044">
    <property type="entry name" value="PRK05561.1"/>
    <property type="match status" value="1"/>
</dbReference>
<dbReference type="PROSITE" id="PS52040">
    <property type="entry name" value="TOPO_IIA"/>
    <property type="match status" value="1"/>
</dbReference>
<dbReference type="FunFam" id="3.30.1360.40:FF:000002">
    <property type="entry name" value="DNA gyrase subunit A"/>
    <property type="match status" value="1"/>
</dbReference>